<feature type="domain" description="Carbohydrate-binding" evidence="1">
    <location>
        <begin position="143"/>
        <end position="279"/>
    </location>
</feature>
<dbReference type="Pfam" id="PF06452">
    <property type="entry name" value="CBM9_1"/>
    <property type="match status" value="1"/>
</dbReference>
<comment type="caution">
    <text evidence="2">The sequence shown here is derived from an EMBL/GenBank/DDBJ whole genome shotgun (WGS) entry which is preliminary data.</text>
</comment>
<name>X0UW38_9ZZZZ</name>
<feature type="non-terminal residue" evidence="2">
    <location>
        <position position="283"/>
    </location>
</feature>
<reference evidence="2" key="1">
    <citation type="journal article" date="2014" name="Front. Microbiol.">
        <title>High frequency of phylogenetically diverse reductive dehalogenase-homologous genes in deep subseafloor sedimentary metagenomes.</title>
        <authorList>
            <person name="Kawai M."/>
            <person name="Futagami T."/>
            <person name="Toyoda A."/>
            <person name="Takaki Y."/>
            <person name="Nishi S."/>
            <person name="Hori S."/>
            <person name="Arai W."/>
            <person name="Tsubouchi T."/>
            <person name="Morono Y."/>
            <person name="Uchiyama I."/>
            <person name="Ito T."/>
            <person name="Fujiyama A."/>
            <person name="Inagaki F."/>
            <person name="Takami H."/>
        </authorList>
    </citation>
    <scope>NUCLEOTIDE SEQUENCE</scope>
    <source>
        <strain evidence="2">Expedition CK06-06</strain>
    </source>
</reference>
<evidence type="ECO:0000259" key="1">
    <source>
        <dbReference type="Pfam" id="PF06452"/>
    </source>
</evidence>
<dbReference type="GO" id="GO:0016052">
    <property type="term" value="P:carbohydrate catabolic process"/>
    <property type="evidence" value="ECO:0007669"/>
    <property type="project" value="InterPro"/>
</dbReference>
<dbReference type="GO" id="GO:0004553">
    <property type="term" value="F:hydrolase activity, hydrolyzing O-glycosyl compounds"/>
    <property type="evidence" value="ECO:0007669"/>
    <property type="project" value="InterPro"/>
</dbReference>
<protein>
    <recommendedName>
        <fullName evidence="1">Carbohydrate-binding domain-containing protein</fullName>
    </recommendedName>
</protein>
<evidence type="ECO:0000313" key="2">
    <source>
        <dbReference type="EMBL" id="GAF92685.1"/>
    </source>
</evidence>
<gene>
    <name evidence="2" type="ORF">S01H1_25845</name>
</gene>
<dbReference type="Gene3D" id="2.60.120.430">
    <property type="entry name" value="Galactose-binding lectin"/>
    <property type="match status" value="1"/>
</dbReference>
<organism evidence="2">
    <name type="scientific">marine sediment metagenome</name>
    <dbReference type="NCBI Taxonomy" id="412755"/>
    <lineage>
        <taxon>unclassified sequences</taxon>
        <taxon>metagenomes</taxon>
        <taxon>ecological metagenomes</taxon>
    </lineage>
</organism>
<accession>X0UW38</accession>
<proteinExistence type="predicted"/>
<sequence>FFYDNTGEALQSEAKRVWVEPQDWNGSNTLKLYTYGAAQNTPGELYVIIEDSAGLFAKVVDPNAAIFTTEEWTEWEIPLNDVAAGGVNLAAVTKLVIGIADLAGQAEANGILYVDDIRRDPPVVVSLDPDHVVVTKTFVAPIIDGQWDAVWNDVNETRCLITDMVNTDSETPEDANDLSAIFKAFFDDNNFYIFVEVQDSVIDYEFSDWQGDGVEIYFDGDYSHGDSYDGVNDNQIRITVDDVELADINSNLPVEGTVFKVVLTDSGYNIEASFPLEALQIYP</sequence>
<feature type="non-terminal residue" evidence="2">
    <location>
        <position position="1"/>
    </location>
</feature>
<dbReference type="Gene3D" id="2.60.40.1190">
    <property type="match status" value="1"/>
</dbReference>
<dbReference type="GO" id="GO:0030246">
    <property type="term" value="F:carbohydrate binding"/>
    <property type="evidence" value="ECO:0007669"/>
    <property type="project" value="InterPro"/>
</dbReference>
<dbReference type="InterPro" id="IPR010502">
    <property type="entry name" value="Carb-bd_dom_fam9"/>
</dbReference>
<dbReference type="SUPFAM" id="SSF49344">
    <property type="entry name" value="CBD9-like"/>
    <property type="match status" value="1"/>
</dbReference>
<dbReference type="AlphaFoldDB" id="X0UW38"/>
<dbReference type="EMBL" id="BARS01015635">
    <property type="protein sequence ID" value="GAF92685.1"/>
    <property type="molecule type" value="Genomic_DNA"/>
</dbReference>